<name>A0ABP7DM04_9ACTN</name>
<keyword evidence="3" id="KW-1185">Reference proteome</keyword>
<keyword evidence="1" id="KW-0472">Membrane</keyword>
<sequence>MNYKEQLLMELKAEITDRVERRRGITRRLYAGGAVALVAATAAIAVPLLTGTDKPAYAVSTKADGTVRVEINEFEEADRLEADLAKAGVKADISYVPAGKQCEVGRGKAIGQALAGQPRDAAVWMSDGGVDIDPRHIGADQTLVLEFAGHVQETAEAKESRVLWRLTGQLVTGPVAPCTVIDDPSWKGDAGS</sequence>
<keyword evidence="1" id="KW-1133">Transmembrane helix</keyword>
<organism evidence="2 3">
    <name type="scientific">Nonomuraea antimicrobica</name>
    <dbReference type="NCBI Taxonomy" id="561173"/>
    <lineage>
        <taxon>Bacteria</taxon>
        <taxon>Bacillati</taxon>
        <taxon>Actinomycetota</taxon>
        <taxon>Actinomycetes</taxon>
        <taxon>Streptosporangiales</taxon>
        <taxon>Streptosporangiaceae</taxon>
        <taxon>Nonomuraea</taxon>
    </lineage>
</organism>
<feature type="transmembrane region" description="Helical" evidence="1">
    <location>
        <begin position="29"/>
        <end position="49"/>
    </location>
</feature>
<reference evidence="3" key="1">
    <citation type="journal article" date="2019" name="Int. J. Syst. Evol. Microbiol.">
        <title>The Global Catalogue of Microorganisms (GCM) 10K type strain sequencing project: providing services to taxonomists for standard genome sequencing and annotation.</title>
        <authorList>
            <consortium name="The Broad Institute Genomics Platform"/>
            <consortium name="The Broad Institute Genome Sequencing Center for Infectious Disease"/>
            <person name="Wu L."/>
            <person name="Ma J."/>
        </authorList>
    </citation>
    <scope>NUCLEOTIDE SEQUENCE [LARGE SCALE GENOMIC DNA]</scope>
    <source>
        <strain evidence="3">JCM 16904</strain>
    </source>
</reference>
<protein>
    <submittedName>
        <fullName evidence="2">Uncharacterized protein</fullName>
    </submittedName>
</protein>
<dbReference type="Proteomes" id="UP001500902">
    <property type="component" value="Unassembled WGS sequence"/>
</dbReference>
<evidence type="ECO:0000313" key="3">
    <source>
        <dbReference type="Proteomes" id="UP001500902"/>
    </source>
</evidence>
<keyword evidence="1" id="KW-0812">Transmembrane</keyword>
<proteinExistence type="predicted"/>
<evidence type="ECO:0000256" key="1">
    <source>
        <dbReference type="SAM" id="Phobius"/>
    </source>
</evidence>
<evidence type="ECO:0000313" key="2">
    <source>
        <dbReference type="EMBL" id="GAA3707528.1"/>
    </source>
</evidence>
<comment type="caution">
    <text evidence="2">The sequence shown here is derived from an EMBL/GenBank/DDBJ whole genome shotgun (WGS) entry which is preliminary data.</text>
</comment>
<accession>A0ABP7DM04</accession>
<gene>
    <name evidence="2" type="ORF">GCM10022224_086350</name>
</gene>
<dbReference type="EMBL" id="BAAAZP010000192">
    <property type="protein sequence ID" value="GAA3707528.1"/>
    <property type="molecule type" value="Genomic_DNA"/>
</dbReference>
<dbReference type="RefSeq" id="WP_344892558.1">
    <property type="nucleotide sequence ID" value="NZ_BAAAZP010000192.1"/>
</dbReference>